<dbReference type="GO" id="GO:0046872">
    <property type="term" value="F:metal ion binding"/>
    <property type="evidence" value="ECO:0007669"/>
    <property type="project" value="UniProtKB-KW"/>
</dbReference>
<evidence type="ECO:0000256" key="1">
    <source>
        <dbReference type="ARBA" id="ARBA00022723"/>
    </source>
</evidence>
<reference evidence="5" key="2">
    <citation type="journal article" date="2021" name="PeerJ">
        <title>Extensive microbial diversity within the chicken gut microbiome revealed by metagenomics and culture.</title>
        <authorList>
            <person name="Gilroy R."/>
            <person name="Ravi A."/>
            <person name="Getino M."/>
            <person name="Pursley I."/>
            <person name="Horton D.L."/>
            <person name="Alikhan N.F."/>
            <person name="Baker D."/>
            <person name="Gharbi K."/>
            <person name="Hall N."/>
            <person name="Watson M."/>
            <person name="Adriaenssens E.M."/>
            <person name="Foster-Nyarko E."/>
            <person name="Jarju S."/>
            <person name="Secka A."/>
            <person name="Antonio M."/>
            <person name="Oren A."/>
            <person name="Chaudhuri R.R."/>
            <person name="La Ragione R."/>
            <person name="Hildebrand F."/>
            <person name="Pallen M.J."/>
        </authorList>
    </citation>
    <scope>NUCLEOTIDE SEQUENCE</scope>
    <source>
        <strain evidence="5">CHK195-26880</strain>
    </source>
</reference>
<evidence type="ECO:0000313" key="5">
    <source>
        <dbReference type="EMBL" id="HIT38062.1"/>
    </source>
</evidence>
<evidence type="ECO:0000256" key="3">
    <source>
        <dbReference type="SAM" id="Phobius"/>
    </source>
</evidence>
<accession>A0A9D1GCL0</accession>
<dbReference type="InterPro" id="IPR004843">
    <property type="entry name" value="Calcineurin-like_PHP"/>
</dbReference>
<keyword evidence="3" id="KW-1133">Transmembrane helix</keyword>
<dbReference type="Gene3D" id="3.60.21.10">
    <property type="match status" value="1"/>
</dbReference>
<name>A0A9D1GCL0_9FIRM</name>
<feature type="transmembrane region" description="Helical" evidence="3">
    <location>
        <begin position="27"/>
        <end position="49"/>
    </location>
</feature>
<evidence type="ECO:0000313" key="6">
    <source>
        <dbReference type="Proteomes" id="UP000886833"/>
    </source>
</evidence>
<keyword evidence="3" id="KW-0472">Membrane</keyword>
<keyword evidence="2" id="KW-0378">Hydrolase</keyword>
<dbReference type="Pfam" id="PF00149">
    <property type="entry name" value="Metallophos"/>
    <property type="match status" value="1"/>
</dbReference>
<organism evidence="5 6">
    <name type="scientific">Candidatus Onthousia faecipullorum</name>
    <dbReference type="NCBI Taxonomy" id="2840887"/>
    <lineage>
        <taxon>Bacteria</taxon>
        <taxon>Bacillati</taxon>
        <taxon>Bacillota</taxon>
        <taxon>Bacilli</taxon>
        <taxon>Candidatus Onthousia</taxon>
    </lineage>
</organism>
<dbReference type="InterPro" id="IPR029052">
    <property type="entry name" value="Metallo-depent_PP-like"/>
</dbReference>
<dbReference type="EMBL" id="DVKQ01000081">
    <property type="protein sequence ID" value="HIT38062.1"/>
    <property type="molecule type" value="Genomic_DNA"/>
</dbReference>
<dbReference type="Proteomes" id="UP000886833">
    <property type="component" value="Unassembled WGS sequence"/>
</dbReference>
<sequence length="297" mass="33632">MKSRIELNEDKQKDIDREKQATVVKKIVKRIVISIIIIFLLVFFTFLYITKIGTTSLIVNEEAIVNNKLPESFSGLKVIQFGDLHYSNNTLLKDVVSAITKRNPDLILFTGDLLSNEDLTPGSRKKLVNELKKLDSTLGKYAVLGETDNDEAISILVDCGFTILDDSNELIYNESNEPIMLVGLNTNNDTIDYNKAFANYNDATYTITIFHKPDYIDEFIGSYKVDLALAGHSHLGEIRIPYLVNLAPKDNASKYINSYYEINNTKFYITGGIGTDTYDVRINARPSINFFRLRKTT</sequence>
<dbReference type="GO" id="GO:0008758">
    <property type="term" value="F:UDP-2,3-diacylglucosamine hydrolase activity"/>
    <property type="evidence" value="ECO:0007669"/>
    <property type="project" value="TreeGrafter"/>
</dbReference>
<feature type="domain" description="Calcineurin-like phosphoesterase" evidence="4">
    <location>
        <begin position="76"/>
        <end position="234"/>
    </location>
</feature>
<evidence type="ECO:0000256" key="2">
    <source>
        <dbReference type="ARBA" id="ARBA00022801"/>
    </source>
</evidence>
<evidence type="ECO:0000259" key="4">
    <source>
        <dbReference type="Pfam" id="PF00149"/>
    </source>
</evidence>
<reference evidence="5" key="1">
    <citation type="submission" date="2020-10" db="EMBL/GenBank/DDBJ databases">
        <authorList>
            <person name="Gilroy R."/>
        </authorList>
    </citation>
    <scope>NUCLEOTIDE SEQUENCE</scope>
    <source>
        <strain evidence="5">CHK195-26880</strain>
    </source>
</reference>
<keyword evidence="1" id="KW-0479">Metal-binding</keyword>
<gene>
    <name evidence="5" type="ORF">IAB59_06275</name>
</gene>
<dbReference type="GO" id="GO:0016020">
    <property type="term" value="C:membrane"/>
    <property type="evidence" value="ECO:0007669"/>
    <property type="project" value="GOC"/>
</dbReference>
<protein>
    <submittedName>
        <fullName evidence="5">Metallophosphoesterase</fullName>
    </submittedName>
</protein>
<keyword evidence="3" id="KW-0812">Transmembrane</keyword>
<dbReference type="AlphaFoldDB" id="A0A9D1GCL0"/>
<dbReference type="InterPro" id="IPR051158">
    <property type="entry name" value="Metallophosphoesterase_sf"/>
</dbReference>
<dbReference type="SUPFAM" id="SSF56300">
    <property type="entry name" value="Metallo-dependent phosphatases"/>
    <property type="match status" value="1"/>
</dbReference>
<proteinExistence type="predicted"/>
<comment type="caution">
    <text evidence="5">The sequence shown here is derived from an EMBL/GenBank/DDBJ whole genome shotgun (WGS) entry which is preliminary data.</text>
</comment>
<dbReference type="GO" id="GO:0009245">
    <property type="term" value="P:lipid A biosynthetic process"/>
    <property type="evidence" value="ECO:0007669"/>
    <property type="project" value="TreeGrafter"/>
</dbReference>
<dbReference type="PANTHER" id="PTHR31302:SF31">
    <property type="entry name" value="PHOSPHODIESTERASE YAEI"/>
    <property type="match status" value="1"/>
</dbReference>
<dbReference type="PANTHER" id="PTHR31302">
    <property type="entry name" value="TRANSMEMBRANE PROTEIN WITH METALLOPHOSPHOESTERASE DOMAIN-RELATED"/>
    <property type="match status" value="1"/>
</dbReference>